<name>A0ABM1EG80_PRICU</name>
<evidence type="ECO:0000313" key="5">
    <source>
        <dbReference type="RefSeq" id="XP_014671201.1"/>
    </source>
</evidence>
<keyword evidence="2" id="KW-0812">Transmembrane</keyword>
<dbReference type="Pfam" id="PF04991">
    <property type="entry name" value="LicD"/>
    <property type="match status" value="1"/>
</dbReference>
<proteinExistence type="predicted"/>
<evidence type="ECO:0000256" key="2">
    <source>
        <dbReference type="SAM" id="Phobius"/>
    </source>
</evidence>
<feature type="domain" description="LicD/FKTN/FKRP nucleotidyltransferase" evidence="3">
    <location>
        <begin position="172"/>
        <end position="216"/>
    </location>
</feature>
<feature type="transmembrane region" description="Helical" evidence="2">
    <location>
        <begin position="52"/>
        <end position="74"/>
    </location>
</feature>
<sequence length="394" mass="45491">MPYTSCASSSTTPRSSSSSSSASRMRDKRMERALPKASAKSISRHMGLCLSTLRYCCCGCVVVLLVVCLCLPLLNLTIPINRPSGISRMPARHSINWQMVNNLNLKCKPPNDHILENYTFNNMDRMLEPNANCVIKMAKWKDGKSSMRVMSQLQWLKMMSLMAMIDMVFMSNSVSYVLFGGALYGSYMSHDLLPWDDDIDIMIRHSDRHRMETALLALGPEYNLVNHTSKRHMKFFFSNTPKTWRYEWAWPFIDISFFDENSTHIWEIHHETDEGRIYPRDMVFPLHRRPLGYLWLASPRDTRAFLMKSIRGPDKRFLCGNQGWQHKAEDQFRTKYVQCQHLLNDYAAVNRSRASGGVMETLIYGKEILHSCFIQEPERAVTNGPFTFDVINGV</sequence>
<reference evidence="5" key="1">
    <citation type="submission" date="2025-08" db="UniProtKB">
        <authorList>
            <consortium name="RefSeq"/>
        </authorList>
    </citation>
    <scope>IDENTIFICATION</scope>
</reference>
<dbReference type="GeneID" id="106811973"/>
<evidence type="ECO:0000259" key="3">
    <source>
        <dbReference type="Pfam" id="PF04991"/>
    </source>
</evidence>
<organism evidence="4 5">
    <name type="scientific">Priapulus caudatus</name>
    <name type="common">Priapulid worm</name>
    <dbReference type="NCBI Taxonomy" id="37621"/>
    <lineage>
        <taxon>Eukaryota</taxon>
        <taxon>Metazoa</taxon>
        <taxon>Ecdysozoa</taxon>
        <taxon>Scalidophora</taxon>
        <taxon>Priapulida</taxon>
        <taxon>Priapulimorpha</taxon>
        <taxon>Priapulimorphida</taxon>
        <taxon>Priapulidae</taxon>
        <taxon>Priapulus</taxon>
    </lineage>
</organism>
<evidence type="ECO:0000313" key="4">
    <source>
        <dbReference type="Proteomes" id="UP000695022"/>
    </source>
</evidence>
<dbReference type="InterPro" id="IPR007074">
    <property type="entry name" value="LicD/FKTN/FKRP_NTP_transf"/>
</dbReference>
<keyword evidence="2" id="KW-1133">Transmembrane helix</keyword>
<protein>
    <submittedName>
        <fullName evidence="5">Uncharacterized protein LOC106811973</fullName>
    </submittedName>
</protein>
<dbReference type="Proteomes" id="UP000695022">
    <property type="component" value="Unplaced"/>
</dbReference>
<accession>A0ABM1EG80</accession>
<feature type="region of interest" description="Disordered" evidence="1">
    <location>
        <begin position="1"/>
        <end position="37"/>
    </location>
</feature>
<keyword evidence="2" id="KW-0472">Membrane</keyword>
<keyword evidence="4" id="KW-1185">Reference proteome</keyword>
<dbReference type="RefSeq" id="XP_014671201.1">
    <property type="nucleotide sequence ID" value="XM_014815715.1"/>
</dbReference>
<feature type="compositionally biased region" description="Basic and acidic residues" evidence="1">
    <location>
        <begin position="24"/>
        <end position="34"/>
    </location>
</feature>
<evidence type="ECO:0000256" key="1">
    <source>
        <dbReference type="SAM" id="MobiDB-lite"/>
    </source>
</evidence>
<gene>
    <name evidence="5" type="primary">LOC106811973</name>
</gene>
<feature type="compositionally biased region" description="Low complexity" evidence="1">
    <location>
        <begin position="1"/>
        <end position="23"/>
    </location>
</feature>